<sequence>MIRRTNILKTLCVPVAAVSLAACSDTLPGGPGGGDRDAIGFRGAPETRAAVNGFAAGDAFSVWAWCRSAQDAQDTPVPVFDAERVYTGDGSAWTYEHTEYWADGRTYAFHALFPDREALEAAAGAVSCVPGENGVRLTVSGFDARQTGEGAVDLMTARRTVTYDAAEGPSPVSLKFAHELARLAFRVRTQGREVEIVSFKVNGAGYAGDFVRTEETATWTLCERTVADDGIFAVSDLSVGASDVADLLGDVLVPPQTLEETGAPELTLVYRLAGEPEATSHTVSASLRTSSVTQWQAGQSYAYTLDLRTGTLVLTVTIRPWIEEDAEVDWKPSTPAGTADRNQFMAI</sequence>
<organism evidence="2 3">
    <name type="scientific">Alistipes dispar</name>
    <dbReference type="NCBI Taxonomy" id="2585119"/>
    <lineage>
        <taxon>Bacteria</taxon>
        <taxon>Pseudomonadati</taxon>
        <taxon>Bacteroidota</taxon>
        <taxon>Bacteroidia</taxon>
        <taxon>Bacteroidales</taxon>
        <taxon>Rikenellaceae</taxon>
        <taxon>Alistipes</taxon>
    </lineage>
</organism>
<gene>
    <name evidence="2" type="ORF">A5CPEGH6_21350</name>
</gene>
<protein>
    <recommendedName>
        <fullName evidence="4">Fimbrillin family protein</fullName>
    </recommendedName>
</protein>
<dbReference type="RefSeq" id="WP_141429662.1">
    <property type="nucleotide sequence ID" value="NZ_AP019736.1"/>
</dbReference>
<dbReference type="InterPro" id="IPR025049">
    <property type="entry name" value="Mfa-like_1"/>
</dbReference>
<evidence type="ECO:0008006" key="4">
    <source>
        <dbReference type="Google" id="ProtNLM"/>
    </source>
</evidence>
<dbReference type="InterPro" id="IPR042278">
    <property type="entry name" value="Mfa-like_1_N"/>
</dbReference>
<dbReference type="Gene3D" id="2.60.40.2630">
    <property type="match status" value="1"/>
</dbReference>
<feature type="chain" id="PRO_5021395833" description="Fimbrillin family protein" evidence="1">
    <location>
        <begin position="25"/>
        <end position="347"/>
    </location>
</feature>
<dbReference type="CDD" id="cd13120">
    <property type="entry name" value="BF2867_like_N"/>
    <property type="match status" value="1"/>
</dbReference>
<dbReference type="PROSITE" id="PS51257">
    <property type="entry name" value="PROKAR_LIPOPROTEIN"/>
    <property type="match status" value="1"/>
</dbReference>
<dbReference type="Gene3D" id="2.60.40.2620">
    <property type="entry name" value="Fimbrillin-like"/>
    <property type="match status" value="1"/>
</dbReference>
<dbReference type="OrthoDB" id="1007208at2"/>
<reference evidence="3" key="1">
    <citation type="submission" date="2019-06" db="EMBL/GenBank/DDBJ databases">
        <title>Alistipes onderdonkii subsp. vulgaris subsp. nov., Alistipes dispar sp. nov. and Alistipes communis sp. nov., isolated from human faeces, and creation of Alistipes onderdonkii subsp. onderdonkii subsp. nov.</title>
        <authorList>
            <person name="Sakamoto M."/>
            <person name="Ikeyama N."/>
            <person name="Ogata Y."/>
            <person name="Suda W."/>
            <person name="Iino T."/>
            <person name="Hattori M."/>
            <person name="Ohkuma M."/>
        </authorList>
    </citation>
    <scope>NUCLEOTIDE SEQUENCE [LARGE SCALE GENOMIC DNA]</scope>
    <source>
        <strain evidence="3">5CPEGH6</strain>
    </source>
</reference>
<dbReference type="Pfam" id="PF13149">
    <property type="entry name" value="Mfa_like_1"/>
    <property type="match status" value="1"/>
</dbReference>
<dbReference type="Proteomes" id="UP000319374">
    <property type="component" value="Chromosome"/>
</dbReference>
<dbReference type="GeneID" id="98674122"/>
<evidence type="ECO:0000313" key="3">
    <source>
        <dbReference type="Proteomes" id="UP000319374"/>
    </source>
</evidence>
<evidence type="ECO:0000313" key="2">
    <source>
        <dbReference type="EMBL" id="BBL07497.1"/>
    </source>
</evidence>
<feature type="signal peptide" evidence="1">
    <location>
        <begin position="1"/>
        <end position="24"/>
    </location>
</feature>
<keyword evidence="3" id="KW-1185">Reference proteome</keyword>
<dbReference type="EMBL" id="AP019736">
    <property type="protein sequence ID" value="BBL07497.1"/>
    <property type="molecule type" value="Genomic_DNA"/>
</dbReference>
<dbReference type="KEGG" id="ada:A5CPEGH6_21350"/>
<name>A0A4Y1X2F0_9BACT</name>
<proteinExistence type="predicted"/>
<accession>A0A4Y1X2F0</accession>
<keyword evidence="1" id="KW-0732">Signal</keyword>
<evidence type="ECO:0000256" key="1">
    <source>
        <dbReference type="SAM" id="SignalP"/>
    </source>
</evidence>
<dbReference type="CDD" id="cd13121">
    <property type="entry name" value="BF2867_like_C"/>
    <property type="match status" value="1"/>
</dbReference>
<dbReference type="AlphaFoldDB" id="A0A4Y1X2F0"/>